<name>A0A4U0XH32_9PEZI</name>
<dbReference type="EMBL" id="NAJQ01000213">
    <property type="protein sequence ID" value="TKA74798.1"/>
    <property type="molecule type" value="Genomic_DNA"/>
</dbReference>
<comment type="caution">
    <text evidence="3">The sequence shown here is derived from an EMBL/GenBank/DDBJ whole genome shotgun (WGS) entry which is preliminary data.</text>
</comment>
<feature type="region of interest" description="Disordered" evidence="1">
    <location>
        <begin position="269"/>
        <end position="304"/>
    </location>
</feature>
<dbReference type="STRING" id="329884.A0A4U0XH32"/>
<feature type="compositionally biased region" description="Acidic residues" evidence="1">
    <location>
        <begin position="277"/>
        <end position="289"/>
    </location>
</feature>
<proteinExistence type="predicted"/>
<dbReference type="Pfam" id="PF25534">
    <property type="entry name" value="DUF7918"/>
    <property type="match status" value="2"/>
</dbReference>
<dbReference type="Proteomes" id="UP000309340">
    <property type="component" value="Unassembled WGS sequence"/>
</dbReference>
<feature type="domain" description="DUF7918" evidence="2">
    <location>
        <begin position="265"/>
        <end position="425"/>
    </location>
</feature>
<evidence type="ECO:0000256" key="1">
    <source>
        <dbReference type="SAM" id="MobiDB-lite"/>
    </source>
</evidence>
<sequence>MKSEDCPGLSVTLQVNGADLLEYAVGEDGDEADTSKRYVEVVAGSKFSVGIRYDRAFLYLHDTIEVRAWLDGQYADGICSNPKKRRSGQVEAIDGINSVQNGRWVIQKLQFAALKTDDGLPKASMNDTLKELGTIRVECRRGRERRIPAGNESGAKFEPRKSEGVPEKCLKGRAISSHATVCEAIPIATPRFSTMEFPYGKDAIATFHFLYRSHKDLQIEGVIPRSPTPVPVEERDPDSLTLEEAREVVRRNRERDAARVQIKQEFKKEKRSHAEVIEDDENVEDDPEVSFEGKKRKRSRNSRDSGVEITFAELATGDRSAKLMKPGSVASLGEVKVHCIWICRAGAPQPLVGQSSFKPAAGESIPEKCLMGRAISHTAKLGEAKACIAQTAQNPEYPYGRQPFATFAFKYRSKRDIQIEGVIARIPSPPPLEDRDLDSLTAEEARELVRRMHAQQDEQVRITREKRARSVVDDDDALTNPGRSAIANTLRHLAIPASTWLT</sequence>
<reference evidence="3 4" key="1">
    <citation type="submission" date="2017-03" db="EMBL/GenBank/DDBJ databases">
        <title>Genomes of endolithic fungi from Antarctica.</title>
        <authorList>
            <person name="Coleine C."/>
            <person name="Masonjones S."/>
            <person name="Stajich J.E."/>
        </authorList>
    </citation>
    <scope>NUCLEOTIDE SEQUENCE [LARGE SCALE GENOMIC DNA]</scope>
    <source>
        <strain evidence="3 4">CCFEE 5184</strain>
    </source>
</reference>
<dbReference type="PANTHER" id="PTHR36223:SF1">
    <property type="entry name" value="TRANSCRIPTION ELONGATION FACTOR EAF N-TERMINAL DOMAIN-CONTAINING PROTEIN"/>
    <property type="match status" value="1"/>
</dbReference>
<organism evidence="3 4">
    <name type="scientific">Friedmanniomyces simplex</name>
    <dbReference type="NCBI Taxonomy" id="329884"/>
    <lineage>
        <taxon>Eukaryota</taxon>
        <taxon>Fungi</taxon>
        <taxon>Dikarya</taxon>
        <taxon>Ascomycota</taxon>
        <taxon>Pezizomycotina</taxon>
        <taxon>Dothideomycetes</taxon>
        <taxon>Dothideomycetidae</taxon>
        <taxon>Mycosphaerellales</taxon>
        <taxon>Teratosphaeriaceae</taxon>
        <taxon>Friedmanniomyces</taxon>
    </lineage>
</organism>
<evidence type="ECO:0000313" key="4">
    <source>
        <dbReference type="Proteomes" id="UP000309340"/>
    </source>
</evidence>
<dbReference type="PANTHER" id="PTHR36223">
    <property type="entry name" value="BETA-LACTAMASE-TYPE TRANSPEPTIDASE FOLD DOMAIN CONTAINING PROTEIN"/>
    <property type="match status" value="1"/>
</dbReference>
<evidence type="ECO:0000313" key="3">
    <source>
        <dbReference type="EMBL" id="TKA74798.1"/>
    </source>
</evidence>
<keyword evidence="4" id="KW-1185">Reference proteome</keyword>
<dbReference type="InterPro" id="IPR057678">
    <property type="entry name" value="DUF7918"/>
</dbReference>
<evidence type="ECO:0000259" key="2">
    <source>
        <dbReference type="Pfam" id="PF25534"/>
    </source>
</evidence>
<protein>
    <recommendedName>
        <fullName evidence="2">DUF7918 domain-containing protein</fullName>
    </recommendedName>
</protein>
<feature type="domain" description="DUF7918" evidence="2">
    <location>
        <begin position="8"/>
        <end position="226"/>
    </location>
</feature>
<accession>A0A4U0XH32</accession>
<dbReference type="AlphaFoldDB" id="A0A4U0XH32"/>
<gene>
    <name evidence="3" type="ORF">B0A55_05829</name>
</gene>
<dbReference type="OrthoDB" id="3364132at2759"/>